<evidence type="ECO:0000313" key="13">
    <source>
        <dbReference type="EMBL" id="RIY37108.1"/>
    </source>
</evidence>
<evidence type="ECO:0000313" key="14">
    <source>
        <dbReference type="Proteomes" id="UP000265964"/>
    </source>
</evidence>
<dbReference type="NCBIfam" id="TIGR00163">
    <property type="entry name" value="PS_decarb"/>
    <property type="match status" value="1"/>
</dbReference>
<keyword evidence="4 12" id="KW-0210">Decarboxylase</keyword>
<keyword evidence="11 12" id="KW-0670">Pyruvate</keyword>
<dbReference type="AlphaFoldDB" id="A0A3A1YIS6"/>
<evidence type="ECO:0000256" key="11">
    <source>
        <dbReference type="ARBA" id="ARBA00023317"/>
    </source>
</evidence>
<feature type="active site" description="Schiff-base intermediate with substrate; via pyruvic acid; for decarboxylase activity" evidence="12">
    <location>
        <position position="247"/>
    </location>
</feature>
<evidence type="ECO:0000256" key="9">
    <source>
        <dbReference type="ARBA" id="ARBA00023239"/>
    </source>
</evidence>
<dbReference type="PANTHER" id="PTHR10067:SF6">
    <property type="entry name" value="PHOSPHATIDYLSERINE DECARBOXYLASE PROENZYME, MITOCHONDRIAL"/>
    <property type="match status" value="1"/>
</dbReference>
<feature type="site" description="Cleavage (non-hydrolytic); by autocatalysis" evidence="12">
    <location>
        <begin position="246"/>
        <end position="247"/>
    </location>
</feature>
<keyword evidence="3 12" id="KW-0444">Lipid biosynthesis</keyword>
<evidence type="ECO:0000256" key="1">
    <source>
        <dbReference type="ARBA" id="ARBA00005189"/>
    </source>
</evidence>
<evidence type="ECO:0000256" key="2">
    <source>
        <dbReference type="ARBA" id="ARBA00022475"/>
    </source>
</evidence>
<evidence type="ECO:0000256" key="4">
    <source>
        <dbReference type="ARBA" id="ARBA00022793"/>
    </source>
</evidence>
<dbReference type="EC" id="4.1.1.65" evidence="12"/>
<evidence type="ECO:0000256" key="7">
    <source>
        <dbReference type="ARBA" id="ARBA00023145"/>
    </source>
</evidence>
<feature type="active site" description="Charge relay system; for autoendoproteolytic cleavage activity" evidence="12">
    <location>
        <position position="247"/>
    </location>
</feature>
<comment type="caution">
    <text evidence="13">The sequence shown here is derived from an EMBL/GenBank/DDBJ whole genome shotgun (WGS) entry which is preliminary data.</text>
</comment>
<dbReference type="GO" id="GO:0004609">
    <property type="term" value="F:phosphatidylserine decarboxylase activity"/>
    <property type="evidence" value="ECO:0007669"/>
    <property type="project" value="UniProtKB-UniRule"/>
</dbReference>
<dbReference type="Pfam" id="PF02666">
    <property type="entry name" value="PS_Dcarbxylase"/>
    <property type="match status" value="1"/>
</dbReference>
<dbReference type="EMBL" id="NRJF01000051">
    <property type="protein sequence ID" value="RIY37108.1"/>
    <property type="molecule type" value="Genomic_DNA"/>
</dbReference>
<name>A0A3A1YIS6_9GAMM</name>
<dbReference type="GO" id="GO:0005886">
    <property type="term" value="C:plasma membrane"/>
    <property type="evidence" value="ECO:0007669"/>
    <property type="project" value="UniProtKB-SubCell"/>
</dbReference>
<accession>A0A3A1YIS6</accession>
<comment type="cofactor">
    <cofactor evidence="12">
        <name>pyruvate</name>
        <dbReference type="ChEBI" id="CHEBI:15361"/>
    </cofactor>
    <text evidence="12">Binds 1 pyruvoyl group covalently per subunit.</text>
</comment>
<evidence type="ECO:0000256" key="12">
    <source>
        <dbReference type="HAMAP-Rule" id="MF_00662"/>
    </source>
</evidence>
<feature type="active site" description="Charge relay system; for autoendoproteolytic cleavage activity" evidence="12">
    <location>
        <position position="87"/>
    </location>
</feature>
<reference evidence="13 14" key="1">
    <citation type="submission" date="2017-08" db="EMBL/GenBank/DDBJ databases">
        <title>Reclassification of Bisgaard taxon 37 and 44.</title>
        <authorList>
            <person name="Christensen H."/>
        </authorList>
    </citation>
    <scope>NUCLEOTIDE SEQUENCE [LARGE SCALE GENOMIC DNA]</scope>
    <source>
        <strain evidence="13 14">EEAB3T1</strain>
    </source>
</reference>
<keyword evidence="7 12" id="KW-0865">Zymogen</keyword>
<sequence length="280" mass="31322">MNFKIFLHKYLTPRHFLTKMVGKFASAKCGKLTTLAIKGFIKLNKVNISEAKYPSADHYQTFNEFFIRDLNEQARPLGESQFVSPADGKVAMLGNIDHGTLIQAKGHNYTVRELLAISKEEAEKFNNCSYLTVYLSPRDYHKVHMPCDGKLLKAIFIPGDLYSVNDNAISNISNLYARNERLVCYFETEFGLMVQVLVGATITGSILQFWDNPIISDHAVHIIEKDYSESNIIIKKGEEMGAFVMGSTTINIFPGNVDFKLAEIKVGAPIKVKSSIGDLA</sequence>
<dbReference type="InterPro" id="IPR033178">
    <property type="entry name" value="PSD_type1_pro"/>
</dbReference>
<feature type="chain" id="PRO_5023275937" description="Phosphatidylserine decarboxylase alpha chain" evidence="12">
    <location>
        <begin position="247"/>
        <end position="280"/>
    </location>
</feature>
<comment type="PTM">
    <text evidence="12">Is synthesized initially as an inactive proenzyme. Formation of the active enzyme involves a self-maturation process in which the active site pyruvoyl group is generated from an internal serine residue via an autocatalytic post-translational modification. Two non-identical subunits are generated from the proenzyme in this reaction, and the pyruvate is formed at the N-terminus of the alpha chain, which is derived from the carboxyl end of the proenzyme. The autoendoproteolytic cleavage occurs by a canonical serine protease mechanism, in which the side chain hydroxyl group of the serine supplies its oxygen atom to form the C-terminus of the beta chain, while the remainder of the serine residue undergoes an oxidative deamination to produce ammonia and the pyruvoyl prosthetic group on the alpha chain. During this reaction, the Ser that is part of the protease active site of the proenzyme becomes the pyruvoyl prosthetic group, which constitutes an essential element of the active site of the mature decarboxylase.</text>
</comment>
<dbReference type="HAMAP" id="MF_00662">
    <property type="entry name" value="PS_decarb_PSD_B_type1"/>
    <property type="match status" value="1"/>
</dbReference>
<keyword evidence="9 12" id="KW-0456">Lyase</keyword>
<comment type="pathway">
    <text evidence="1">Lipid metabolism.</text>
</comment>
<comment type="catalytic activity">
    <reaction evidence="12">
        <text>a 1,2-diacyl-sn-glycero-3-phospho-L-serine + H(+) = a 1,2-diacyl-sn-glycero-3-phosphoethanolamine + CO2</text>
        <dbReference type="Rhea" id="RHEA:20828"/>
        <dbReference type="ChEBI" id="CHEBI:15378"/>
        <dbReference type="ChEBI" id="CHEBI:16526"/>
        <dbReference type="ChEBI" id="CHEBI:57262"/>
        <dbReference type="ChEBI" id="CHEBI:64612"/>
        <dbReference type="EC" id="4.1.1.65"/>
    </reaction>
</comment>
<dbReference type="PANTHER" id="PTHR10067">
    <property type="entry name" value="PHOSPHATIDYLSERINE DECARBOXYLASE"/>
    <property type="match status" value="1"/>
</dbReference>
<dbReference type="InterPro" id="IPR003817">
    <property type="entry name" value="PS_Dcarbxylase"/>
</dbReference>
<evidence type="ECO:0000256" key="5">
    <source>
        <dbReference type="ARBA" id="ARBA00023098"/>
    </source>
</evidence>
<dbReference type="GO" id="GO:0006646">
    <property type="term" value="P:phosphatidylethanolamine biosynthetic process"/>
    <property type="evidence" value="ECO:0007669"/>
    <property type="project" value="UniProtKB-UniRule"/>
</dbReference>
<comment type="function">
    <text evidence="12">Catalyzes the formation of phosphatidylethanolamine (PtdEtn) from phosphatidylserine (PtdSer).</text>
</comment>
<evidence type="ECO:0000256" key="3">
    <source>
        <dbReference type="ARBA" id="ARBA00022516"/>
    </source>
</evidence>
<feature type="active site" description="Charge relay system; for autoendoproteolytic cleavage activity" evidence="12">
    <location>
        <position position="144"/>
    </location>
</feature>
<organism evidence="13 14">
    <name type="scientific">Psittacicella gerlachiana</name>
    <dbReference type="NCBI Taxonomy" id="2028574"/>
    <lineage>
        <taxon>Bacteria</taxon>
        <taxon>Pseudomonadati</taxon>
        <taxon>Pseudomonadota</taxon>
        <taxon>Gammaproteobacteria</taxon>
        <taxon>Pasteurellales</taxon>
        <taxon>Psittacicellaceae</taxon>
        <taxon>Psittacicella</taxon>
    </lineage>
</organism>
<keyword evidence="5 12" id="KW-0443">Lipid metabolism</keyword>
<dbReference type="InterPro" id="IPR033177">
    <property type="entry name" value="PSD-B"/>
</dbReference>
<proteinExistence type="inferred from homology"/>
<dbReference type="UniPathway" id="UPA00558">
    <property type="reaction ID" value="UER00616"/>
</dbReference>
<keyword evidence="6 12" id="KW-0472">Membrane</keyword>
<comment type="subunit">
    <text evidence="12">Heterodimer of a large membrane-associated beta subunit and a small pyruvoyl-containing alpha subunit.</text>
</comment>
<keyword evidence="2 12" id="KW-1003">Cell membrane</keyword>
<dbReference type="OrthoDB" id="9802030at2"/>
<gene>
    <name evidence="12 13" type="primary">psd</name>
    <name evidence="13" type="ORF">CKF59_02055</name>
</gene>
<evidence type="ECO:0000256" key="8">
    <source>
        <dbReference type="ARBA" id="ARBA00023209"/>
    </source>
</evidence>
<keyword evidence="8 12" id="KW-0594">Phospholipid biosynthesis</keyword>
<dbReference type="Proteomes" id="UP000265964">
    <property type="component" value="Unassembled WGS sequence"/>
</dbReference>
<keyword evidence="10 12" id="KW-1208">Phospholipid metabolism</keyword>
<protein>
    <recommendedName>
        <fullName evidence="12">Phosphatidylserine decarboxylase proenzyme</fullName>
        <ecNumber evidence="12">4.1.1.65</ecNumber>
    </recommendedName>
    <component>
        <recommendedName>
            <fullName evidence="12">Phosphatidylserine decarboxylase alpha chain</fullName>
        </recommendedName>
    </component>
    <component>
        <recommendedName>
            <fullName evidence="12">Phosphatidylserine decarboxylase beta chain</fullName>
        </recommendedName>
    </component>
</protein>
<feature type="modified residue" description="Pyruvic acid (Ser); by autocatalysis" evidence="12">
    <location>
        <position position="247"/>
    </location>
</feature>
<comment type="subcellular location">
    <subcellularLocation>
        <location evidence="12">Cell membrane</location>
        <topology evidence="12">Peripheral membrane protein</topology>
    </subcellularLocation>
</comment>
<keyword evidence="14" id="KW-1185">Reference proteome</keyword>
<feature type="chain" id="PRO_5023275936" description="Phosphatidylserine decarboxylase beta chain" evidence="12">
    <location>
        <begin position="1"/>
        <end position="246"/>
    </location>
</feature>
<evidence type="ECO:0000256" key="10">
    <source>
        <dbReference type="ARBA" id="ARBA00023264"/>
    </source>
</evidence>
<evidence type="ECO:0000256" key="6">
    <source>
        <dbReference type="ARBA" id="ARBA00023136"/>
    </source>
</evidence>
<comment type="similarity">
    <text evidence="12">Belongs to the phosphatidylserine decarboxylase family. PSD-B subfamily. Prokaryotic type I sub-subfamily.</text>
</comment>
<comment type="pathway">
    <text evidence="12">Phospholipid metabolism; phosphatidylethanolamine biosynthesis; phosphatidylethanolamine from CDP-diacylglycerol: step 2/2.</text>
</comment>